<dbReference type="RefSeq" id="WP_014110509.1">
    <property type="nucleotide sequence ID" value="NC_016041.1"/>
</dbReference>
<keyword evidence="3" id="KW-1185">Reference proteome</keyword>
<dbReference type="OrthoDB" id="197869at2"/>
<dbReference type="Proteomes" id="UP000009282">
    <property type="component" value="Chromosome"/>
</dbReference>
<reference evidence="2 3" key="1">
    <citation type="journal article" date="2011" name="J. Bacteriol.">
        <title>Complete genome sequence of seawater bacterium Glaciecola nitratireducens FR1064T.</title>
        <authorList>
            <person name="Bian F."/>
            <person name="Qin Q.L."/>
            <person name="Xie B.B."/>
            <person name="Shu Y.L."/>
            <person name="Zhang X.Y."/>
            <person name="Yu Y."/>
            <person name="Chen B."/>
            <person name="Chen X.L."/>
            <person name="Zhou B.C."/>
            <person name="Zhang Y.Z."/>
        </authorList>
    </citation>
    <scope>NUCLEOTIDE SEQUENCE [LARGE SCALE GENOMIC DNA]</scope>
    <source>
        <strain evidence="3">JCM 12485 / KCTC 12276 / FR1064</strain>
    </source>
</reference>
<sequence length="423" mass="47123">MNLNSTQLYLLFCFFLVNLGLSQNSAAQEVEVSGFATIGLTHSGGDTVSFRSSLLNKGREDFSFAPDSVLGLQANVRFSENLDAVGQIIVQDRTDTNLNNYVELAFLRYQINRNWSAKIGRFSTNSYLFTDYRYVGHLLTWARPPVEMYSTAGSLGNMDGLQTSYIHDVDFGAIKFSLSYGESILHNGGEAGDVRVDYEDFTVFNVEFQATEWRIHAAYLSAKLDNFVFPDADEFVSAIGLVPSIFKPYAEQIQFSIIPDGRRVTYASIGGQYTLNDVEFIAELSDYDGDWGLASSARSGYATASYRIASLTPYMTLAFYNRGEQPEVIDFAAAQAALPSPVYQQLLFLTADSNETIRGASIQQRSISLGMKWDFSDSWSFKAQFDHYRIDSFGSGFFGELTALTPSEKFTYNVANISLTTTF</sequence>
<evidence type="ECO:0000313" key="3">
    <source>
        <dbReference type="Proteomes" id="UP000009282"/>
    </source>
</evidence>
<accession>G4QNT0</accession>
<proteinExistence type="predicted"/>
<feature type="signal peptide" evidence="1">
    <location>
        <begin position="1"/>
        <end position="27"/>
    </location>
</feature>
<dbReference type="AlphaFoldDB" id="G4QNT0"/>
<dbReference type="KEGG" id="gni:GNIT_3544"/>
<evidence type="ECO:0000256" key="1">
    <source>
        <dbReference type="SAM" id="SignalP"/>
    </source>
</evidence>
<keyword evidence="1" id="KW-0732">Signal</keyword>
<dbReference type="eggNOG" id="COG3203">
    <property type="taxonomic scope" value="Bacteria"/>
</dbReference>
<evidence type="ECO:0000313" key="2">
    <source>
        <dbReference type="EMBL" id="AEP31638.1"/>
    </source>
</evidence>
<organism evidence="2 3">
    <name type="scientific">Glaciecola nitratireducens (strain JCM 12485 / KCTC 12276 / FR1064)</name>
    <dbReference type="NCBI Taxonomy" id="1085623"/>
    <lineage>
        <taxon>Bacteria</taxon>
        <taxon>Pseudomonadati</taxon>
        <taxon>Pseudomonadota</taxon>
        <taxon>Gammaproteobacteria</taxon>
        <taxon>Alteromonadales</taxon>
        <taxon>Alteromonadaceae</taxon>
        <taxon>Brumicola</taxon>
    </lineage>
</organism>
<name>G4QNT0_GLANF</name>
<feature type="chain" id="PRO_5003467735" evidence="1">
    <location>
        <begin position="28"/>
        <end position="423"/>
    </location>
</feature>
<dbReference type="EMBL" id="CP003060">
    <property type="protein sequence ID" value="AEP31638.1"/>
    <property type="molecule type" value="Genomic_DNA"/>
</dbReference>
<protein>
    <submittedName>
        <fullName evidence="2">Uncharacterized protein</fullName>
    </submittedName>
</protein>
<gene>
    <name evidence="2" type="ordered locus">GNIT_3544</name>
</gene>
<dbReference type="HOGENOM" id="CLU_036480_2_0_6"/>
<dbReference type="STRING" id="1085623.GNIT_3544"/>
<dbReference type="SUPFAM" id="SSF56935">
    <property type="entry name" value="Porins"/>
    <property type="match status" value="1"/>
</dbReference>